<evidence type="ECO:0000313" key="3">
    <source>
        <dbReference type="Proteomes" id="UP000030428"/>
    </source>
</evidence>
<feature type="transmembrane region" description="Helical" evidence="1">
    <location>
        <begin position="271"/>
        <end position="293"/>
    </location>
</feature>
<dbReference type="Proteomes" id="UP000030428">
    <property type="component" value="Unassembled WGS sequence"/>
</dbReference>
<dbReference type="EMBL" id="JSZA02000113">
    <property type="protein sequence ID" value="KHD11617.2"/>
    <property type="molecule type" value="Genomic_DNA"/>
</dbReference>
<protein>
    <recommendedName>
        <fullName evidence="4">Glycosyltransferase RgtA/B/C/D-like domain-containing protein</fullName>
    </recommendedName>
</protein>
<feature type="transmembrane region" description="Helical" evidence="1">
    <location>
        <begin position="214"/>
        <end position="234"/>
    </location>
</feature>
<feature type="transmembrane region" description="Helical" evidence="1">
    <location>
        <begin position="12"/>
        <end position="32"/>
    </location>
</feature>
<evidence type="ECO:0000256" key="1">
    <source>
        <dbReference type="SAM" id="Phobius"/>
    </source>
</evidence>
<dbReference type="AlphaFoldDB" id="A0A0A6PLT7"/>
<reference evidence="2 3" key="1">
    <citation type="journal article" date="2016" name="Front. Microbiol.">
        <title>Single-Cell (Meta-)Genomics of a Dimorphic Candidatus Thiomargarita nelsonii Reveals Genomic Plasticity.</title>
        <authorList>
            <person name="Flood B.E."/>
            <person name="Fliss P."/>
            <person name="Jones D.S."/>
            <person name="Dick G.J."/>
            <person name="Jain S."/>
            <person name="Kaster A.K."/>
            <person name="Winkel M."/>
            <person name="Mussmann M."/>
            <person name="Bailey J."/>
        </authorList>
    </citation>
    <scope>NUCLEOTIDE SEQUENCE [LARGE SCALE GENOMIC DNA]</scope>
    <source>
        <strain evidence="2">Hydrate Ridge</strain>
    </source>
</reference>
<comment type="caution">
    <text evidence="2">The sequence shown here is derived from an EMBL/GenBank/DDBJ whole genome shotgun (WGS) entry which is preliminary data.</text>
</comment>
<feature type="transmembrane region" description="Helical" evidence="1">
    <location>
        <begin position="104"/>
        <end position="121"/>
    </location>
</feature>
<proteinExistence type="predicted"/>
<feature type="transmembrane region" description="Helical" evidence="1">
    <location>
        <begin position="156"/>
        <end position="176"/>
    </location>
</feature>
<keyword evidence="1" id="KW-0812">Transmembrane</keyword>
<keyword evidence="1" id="KW-0472">Membrane</keyword>
<feature type="transmembrane region" description="Helical" evidence="1">
    <location>
        <begin position="182"/>
        <end position="202"/>
    </location>
</feature>
<organism evidence="2 3">
    <name type="scientific">Candidatus Thiomargarita nelsonii</name>
    <dbReference type="NCBI Taxonomy" id="1003181"/>
    <lineage>
        <taxon>Bacteria</taxon>
        <taxon>Pseudomonadati</taxon>
        <taxon>Pseudomonadota</taxon>
        <taxon>Gammaproteobacteria</taxon>
        <taxon>Thiotrichales</taxon>
        <taxon>Thiotrichaceae</taxon>
        <taxon>Thiomargarita</taxon>
    </lineage>
</organism>
<evidence type="ECO:0008006" key="4">
    <source>
        <dbReference type="Google" id="ProtNLM"/>
    </source>
</evidence>
<keyword evidence="3" id="KW-1185">Reference proteome</keyword>
<feature type="transmembrane region" description="Helical" evidence="1">
    <location>
        <begin position="240"/>
        <end position="259"/>
    </location>
</feature>
<feature type="transmembrane region" description="Helical" evidence="1">
    <location>
        <begin position="127"/>
        <end position="144"/>
    </location>
</feature>
<gene>
    <name evidence="2" type="ORF">PN36_23310</name>
</gene>
<evidence type="ECO:0000313" key="2">
    <source>
        <dbReference type="EMBL" id="KHD11617.2"/>
    </source>
</evidence>
<name>A0A0A6PLT7_9GAMM</name>
<accession>A0A0A6PLT7</accession>
<keyword evidence="1" id="KW-1133">Transmembrane helix</keyword>
<feature type="transmembrane region" description="Helical" evidence="1">
    <location>
        <begin position="74"/>
        <end position="92"/>
    </location>
</feature>
<sequence length="539" mass="63184">MKLIMSELFYKKSFYILLIVIGSLPIFPQLVNGWNLAPHFADDAYYYLIIARNFVELGFFTFDGINETNGFHPLWLHILVIMYKVIGTDSSLSLQIFSVKLIESLFYLGAIILSVIFAFRLHRQNHPLKYLWFGLFITLLNPYYNPLFFQGMETTLTAFFLIAVLQAVITNHILIFTVLSPLLFLSRLDTLIFVIFPCWLLLMSRHKLRNERIILTVPLALTVLMYIFINYLHFGYLKPISGILKSSFPWVTFHFSYLLDPILYAFKTHDYFSIFIFPNIVILLLLLVSSVFMLRWKHRGAETPLIQILIIISALLILNLLLFQKWNKEIESWYLVLPSVIIMSLCIYSLSGLFNNKNYLKFAFLLIVLSCTHLYIKKTFETPNHGPNLLIEDIINFIKAEIPENDVLAATDGGIIAFFAERRYVNLDGLVNSYDYQKFIKDKKLLDFLKSNNVSYLLVLVWAGKPPYQLRDEEYMYQHCVNKKALYSNTYELEYYVYSYMYNVFSEKIKLSSEQEVYRSPIFQNGLNDARVLIFDLRE</sequence>
<feature type="transmembrane region" description="Helical" evidence="1">
    <location>
        <begin position="305"/>
        <end position="323"/>
    </location>
</feature>
<feature type="transmembrane region" description="Helical" evidence="1">
    <location>
        <begin position="335"/>
        <end position="353"/>
    </location>
</feature>